<dbReference type="AlphaFoldDB" id="A0A1J5RCT0"/>
<protein>
    <submittedName>
        <fullName evidence="1">Uncharacterized protein</fullName>
    </submittedName>
</protein>
<organism evidence="1">
    <name type="scientific">mine drainage metagenome</name>
    <dbReference type="NCBI Taxonomy" id="410659"/>
    <lineage>
        <taxon>unclassified sequences</taxon>
        <taxon>metagenomes</taxon>
        <taxon>ecological metagenomes</taxon>
    </lineage>
</organism>
<sequence length="38" mass="3922">MSNAMGHHSGNDYANLEPKVVGITAATGGLTMGIEMFV</sequence>
<reference evidence="1" key="1">
    <citation type="submission" date="2016-10" db="EMBL/GenBank/DDBJ databases">
        <title>Sequence of Gallionella enrichment culture.</title>
        <authorList>
            <person name="Poehlein A."/>
            <person name="Muehling M."/>
            <person name="Daniel R."/>
        </authorList>
    </citation>
    <scope>NUCLEOTIDE SEQUENCE</scope>
</reference>
<gene>
    <name evidence="1" type="ORF">GALL_306730</name>
</gene>
<comment type="caution">
    <text evidence="1">The sequence shown here is derived from an EMBL/GenBank/DDBJ whole genome shotgun (WGS) entry which is preliminary data.</text>
</comment>
<name>A0A1J5RCT0_9ZZZZ</name>
<dbReference type="EMBL" id="MLJW01000421">
    <property type="protein sequence ID" value="OIQ87467.1"/>
    <property type="molecule type" value="Genomic_DNA"/>
</dbReference>
<evidence type="ECO:0000313" key="1">
    <source>
        <dbReference type="EMBL" id="OIQ87467.1"/>
    </source>
</evidence>
<proteinExistence type="predicted"/>
<accession>A0A1J5RCT0</accession>